<evidence type="ECO:0000259" key="1">
    <source>
        <dbReference type="Pfam" id="PF01548"/>
    </source>
</evidence>
<dbReference type="PANTHER" id="PTHR33055:SF3">
    <property type="entry name" value="PUTATIVE TRANSPOSASE FOR IS117-RELATED"/>
    <property type="match status" value="1"/>
</dbReference>
<name>A0ABY4MLK2_9ACTN</name>
<organism evidence="3 4">
    <name type="scientific">Streptomyces halobius</name>
    <dbReference type="NCBI Taxonomy" id="2879846"/>
    <lineage>
        <taxon>Bacteria</taxon>
        <taxon>Bacillati</taxon>
        <taxon>Actinomycetota</taxon>
        <taxon>Actinomycetes</taxon>
        <taxon>Kitasatosporales</taxon>
        <taxon>Streptomycetaceae</taxon>
        <taxon>Streptomyces</taxon>
    </lineage>
</organism>
<dbReference type="PANTHER" id="PTHR33055">
    <property type="entry name" value="TRANSPOSASE FOR INSERTION SEQUENCE ELEMENT IS1111A"/>
    <property type="match status" value="1"/>
</dbReference>
<dbReference type="Pfam" id="PF02371">
    <property type="entry name" value="Transposase_20"/>
    <property type="match status" value="1"/>
</dbReference>
<proteinExistence type="predicted"/>
<evidence type="ECO:0000313" key="3">
    <source>
        <dbReference type="EMBL" id="UQA97574.1"/>
    </source>
</evidence>
<dbReference type="InterPro" id="IPR002525">
    <property type="entry name" value="Transp_IS110-like_N"/>
</dbReference>
<dbReference type="NCBIfam" id="NF033542">
    <property type="entry name" value="transpos_IS110"/>
    <property type="match status" value="1"/>
</dbReference>
<protein>
    <submittedName>
        <fullName evidence="3">IS110 family transposase</fullName>
    </submittedName>
</protein>
<dbReference type="InterPro" id="IPR047650">
    <property type="entry name" value="Transpos_IS110"/>
</dbReference>
<accession>A0ABY4MLK2</accession>
<evidence type="ECO:0000259" key="2">
    <source>
        <dbReference type="Pfam" id="PF02371"/>
    </source>
</evidence>
<dbReference type="InterPro" id="IPR003346">
    <property type="entry name" value="Transposase_20"/>
</dbReference>
<feature type="domain" description="Transposase IS110-like N-terminal" evidence="1">
    <location>
        <begin position="7"/>
        <end position="161"/>
    </location>
</feature>
<reference evidence="3" key="1">
    <citation type="submission" date="2021-10" db="EMBL/GenBank/DDBJ databases">
        <title>Streptomyces nigrumlapis sp.nov.,an antimicrobial producing actinobacterium isolated from Black Gobi rocks.</title>
        <authorList>
            <person name="Wen Y."/>
            <person name="Zhang W."/>
            <person name="Liu X.G."/>
        </authorList>
    </citation>
    <scope>NUCLEOTIDE SEQUENCE</scope>
    <source>
        <strain evidence="3">ST13-2-2</strain>
    </source>
</reference>
<dbReference type="EMBL" id="CP086322">
    <property type="protein sequence ID" value="UQA97574.1"/>
    <property type="molecule type" value="Genomic_DNA"/>
</dbReference>
<evidence type="ECO:0000313" key="4">
    <source>
        <dbReference type="Proteomes" id="UP000830115"/>
    </source>
</evidence>
<sequence>MVPEIWAGTDAGKAGHHCTVIDANGAKMLSRRVPNSEPELLELIADVLSISREVTWAIDLNAGGAALLIALLVNHEQKVLYNPGRTIHHASGSYRGDGKTDAKDAYVIADQARMRRDLEPLAVGDEVSVDLKILTARRYDLAADRTRAINRMRAQLLEYFPALERAFDYSRTKGALVLLTGYQTPAALRRIGVSRLATWLKNRKVRCSAAVAAAAVQAAEAQHTAVPGEKLAAAMVAKLAREVMALDEEIAETDALIEGRFCEHRHAEVILSMPGMGPLLSAEFIAITGGDMDAFGTSGRLAGVAGLAPVPRDSGRISGNLHRPRRYSRRLLRVFYLSAQVAARSCPVSKRFYDRKRSEGKGHKQALLALARLRLNVLWALIRDGRPFESAPPQTDAAAA</sequence>
<gene>
    <name evidence="3" type="ORF">K9S39_00330</name>
</gene>
<dbReference type="Proteomes" id="UP000830115">
    <property type="component" value="Chromosome"/>
</dbReference>
<keyword evidence="4" id="KW-1185">Reference proteome</keyword>
<feature type="domain" description="Transposase IS116/IS110/IS902 C-terminal" evidence="2">
    <location>
        <begin position="268"/>
        <end position="353"/>
    </location>
</feature>
<dbReference type="Pfam" id="PF01548">
    <property type="entry name" value="DEDD_Tnp_IS110"/>
    <property type="match status" value="1"/>
</dbReference>